<evidence type="ECO:0008006" key="3">
    <source>
        <dbReference type="Google" id="ProtNLM"/>
    </source>
</evidence>
<reference evidence="1 2" key="1">
    <citation type="submission" date="2024-06" db="EMBL/GenBank/DDBJ databases">
        <title>The Natural Products Discovery Center: Release of the First 8490 Sequenced Strains for Exploring Actinobacteria Biosynthetic Diversity.</title>
        <authorList>
            <person name="Kalkreuter E."/>
            <person name="Kautsar S.A."/>
            <person name="Yang D."/>
            <person name="Bader C.D."/>
            <person name="Teijaro C.N."/>
            <person name="Fluegel L."/>
            <person name="Davis C.M."/>
            <person name="Simpson J.R."/>
            <person name="Lauterbach L."/>
            <person name="Steele A.D."/>
            <person name="Gui C."/>
            <person name="Meng S."/>
            <person name="Li G."/>
            <person name="Viehrig K."/>
            <person name="Ye F."/>
            <person name="Su P."/>
            <person name="Kiefer A.F."/>
            <person name="Nichols A."/>
            <person name="Cepeda A.J."/>
            <person name="Yan W."/>
            <person name="Fan B."/>
            <person name="Jiang Y."/>
            <person name="Adhikari A."/>
            <person name="Zheng C.-J."/>
            <person name="Schuster L."/>
            <person name="Cowan T.M."/>
            <person name="Smanski M.J."/>
            <person name="Chevrette M.G."/>
            <person name="De Carvalho L.P.S."/>
            <person name="Shen B."/>
        </authorList>
    </citation>
    <scope>NUCLEOTIDE SEQUENCE [LARGE SCALE GENOMIC DNA]</scope>
    <source>
        <strain evidence="1 2">NPDC052347</strain>
    </source>
</reference>
<keyword evidence="2" id="KW-1185">Reference proteome</keyword>
<dbReference type="RefSeq" id="WP_161968799.1">
    <property type="nucleotide sequence ID" value="NZ_JBFAUK010000016.1"/>
</dbReference>
<comment type="caution">
    <text evidence="1">The sequence shown here is derived from an EMBL/GenBank/DDBJ whole genome shotgun (WGS) entry which is preliminary data.</text>
</comment>
<evidence type="ECO:0000313" key="1">
    <source>
        <dbReference type="EMBL" id="MEV5508754.1"/>
    </source>
</evidence>
<dbReference type="Proteomes" id="UP001552594">
    <property type="component" value="Unassembled WGS sequence"/>
</dbReference>
<gene>
    <name evidence="1" type="ORF">AB0L16_20240</name>
</gene>
<accession>A0ABV3K2L5</accession>
<evidence type="ECO:0000313" key="2">
    <source>
        <dbReference type="Proteomes" id="UP001552594"/>
    </source>
</evidence>
<sequence length="57" mass="6152">MSARTHGLGRIGIWAGDFDHLSAPGVRKAAAVIEDLGYGSLWFPCWPGQGIRCSPLR</sequence>
<name>A0ABV3K2L5_STRON</name>
<dbReference type="EMBL" id="JBFAUK010000016">
    <property type="protein sequence ID" value="MEV5508754.1"/>
    <property type="molecule type" value="Genomic_DNA"/>
</dbReference>
<organism evidence="1 2">
    <name type="scientific">Streptomyces orinoci</name>
    <name type="common">Streptoverticillium orinoci</name>
    <dbReference type="NCBI Taxonomy" id="67339"/>
    <lineage>
        <taxon>Bacteria</taxon>
        <taxon>Bacillati</taxon>
        <taxon>Actinomycetota</taxon>
        <taxon>Actinomycetes</taxon>
        <taxon>Kitasatosporales</taxon>
        <taxon>Streptomycetaceae</taxon>
        <taxon>Streptomyces</taxon>
    </lineage>
</organism>
<protein>
    <recommendedName>
        <fullName evidence="3">Luciferase-like domain-containing protein</fullName>
    </recommendedName>
</protein>
<proteinExistence type="predicted"/>